<dbReference type="NCBIfam" id="NF003743">
    <property type="entry name" value="PRK05340.1"/>
    <property type="match status" value="1"/>
</dbReference>
<evidence type="ECO:0000313" key="12">
    <source>
        <dbReference type="EMBL" id="MBK1779680.1"/>
    </source>
</evidence>
<comment type="cofactor">
    <cofactor evidence="10">
        <name>Mn(2+)</name>
        <dbReference type="ChEBI" id="CHEBI:29035"/>
    </cofactor>
    <text evidence="10">Binds 2 Mn(2+) ions per subunit in a binuclear metal center.</text>
</comment>
<comment type="caution">
    <text evidence="12">The sequence shown here is derived from an EMBL/GenBank/DDBJ whole genome shotgun (WGS) entry which is preliminary data.</text>
</comment>
<dbReference type="InterPro" id="IPR010138">
    <property type="entry name" value="UDP-diacylglucosamine_Hdrlase"/>
</dbReference>
<feature type="binding site" evidence="10">
    <location>
        <position position="124"/>
    </location>
    <ligand>
        <name>Mn(2+)</name>
        <dbReference type="ChEBI" id="CHEBI:29035"/>
        <label>2</label>
    </ligand>
</feature>
<evidence type="ECO:0000256" key="7">
    <source>
        <dbReference type="ARBA" id="ARBA00023098"/>
    </source>
</evidence>
<feature type="binding site" evidence="10">
    <location>
        <position position="177"/>
    </location>
    <ligand>
        <name>substrate</name>
    </ligand>
</feature>
<feature type="binding site" evidence="10">
    <location>
        <position position="48"/>
    </location>
    <ligand>
        <name>Mn(2+)</name>
        <dbReference type="ChEBI" id="CHEBI:29035"/>
        <label>1</label>
    </ligand>
</feature>
<dbReference type="Gene3D" id="3.60.21.10">
    <property type="match status" value="1"/>
</dbReference>
<dbReference type="EMBL" id="JAENGP010000001">
    <property type="protein sequence ID" value="MBK1779680.1"/>
    <property type="molecule type" value="Genomic_DNA"/>
</dbReference>
<accession>A0ABS1EDZ2</accession>
<dbReference type="RefSeq" id="WP_200232682.1">
    <property type="nucleotide sequence ID" value="NZ_JAENGP010000001.1"/>
</dbReference>
<evidence type="ECO:0000313" key="13">
    <source>
        <dbReference type="Proteomes" id="UP000635316"/>
    </source>
</evidence>
<keyword evidence="4 10" id="KW-0441">Lipid A biosynthesis</keyword>
<feature type="binding site" evidence="10">
    <location>
        <position position="17"/>
    </location>
    <ligand>
        <name>Mn(2+)</name>
        <dbReference type="ChEBI" id="CHEBI:29035"/>
        <label>1</label>
    </ligand>
</feature>
<comment type="caution">
    <text evidence="10">Lacks conserved residue(s) required for the propagation of feature annotation.</text>
</comment>
<evidence type="ECO:0000256" key="5">
    <source>
        <dbReference type="ARBA" id="ARBA00022723"/>
    </source>
</evidence>
<dbReference type="GO" id="GO:0016787">
    <property type="term" value="F:hydrolase activity"/>
    <property type="evidence" value="ECO:0007669"/>
    <property type="project" value="UniProtKB-KW"/>
</dbReference>
<dbReference type="SUPFAM" id="SSF56300">
    <property type="entry name" value="Metallo-dependent phosphatases"/>
    <property type="match status" value="1"/>
</dbReference>
<evidence type="ECO:0000256" key="9">
    <source>
        <dbReference type="ARBA" id="ARBA00023211"/>
    </source>
</evidence>
<dbReference type="EC" id="3.6.1.54" evidence="10"/>
<keyword evidence="9 10" id="KW-0464">Manganese</keyword>
<keyword evidence="8 10" id="KW-0472">Membrane</keyword>
<feature type="binding site" evidence="10">
    <location>
        <position position="206"/>
    </location>
    <ligand>
        <name>Mn(2+)</name>
        <dbReference type="ChEBI" id="CHEBI:29035"/>
        <label>2</label>
    </ligand>
</feature>
<evidence type="ECO:0000259" key="11">
    <source>
        <dbReference type="Pfam" id="PF00149"/>
    </source>
</evidence>
<dbReference type="PANTHER" id="PTHR34990">
    <property type="entry name" value="UDP-2,3-DIACYLGLUCOSAMINE HYDROLASE-RELATED"/>
    <property type="match status" value="1"/>
</dbReference>
<feature type="binding site" evidence="10">
    <location>
        <position position="89"/>
    </location>
    <ligand>
        <name>Mn(2+)</name>
        <dbReference type="ChEBI" id="CHEBI:29035"/>
        <label>2</label>
    </ligand>
</feature>
<organism evidence="12 13">
    <name type="scientific">Advenella mandrilli</name>
    <dbReference type="NCBI Taxonomy" id="2800330"/>
    <lineage>
        <taxon>Bacteria</taxon>
        <taxon>Pseudomonadati</taxon>
        <taxon>Pseudomonadota</taxon>
        <taxon>Betaproteobacteria</taxon>
        <taxon>Burkholderiales</taxon>
        <taxon>Alcaligenaceae</taxon>
    </lineage>
</organism>
<comment type="function">
    <text evidence="10">Hydrolyzes the pyrophosphate bond of UDP-2,3-diacylglucosamine to yield 2,3-diacylglucosamine 1-phosphate (lipid X) and UMP by catalyzing the attack of water at the alpha-P atom. Involved in the biosynthesis of lipid A, a phosphorylated glycolipid that anchors the lipopolysaccharide to the outer membrane of the cell.</text>
</comment>
<evidence type="ECO:0000256" key="6">
    <source>
        <dbReference type="ARBA" id="ARBA00022801"/>
    </source>
</evidence>
<evidence type="ECO:0000256" key="3">
    <source>
        <dbReference type="ARBA" id="ARBA00022519"/>
    </source>
</evidence>
<proteinExistence type="inferred from homology"/>
<feature type="binding site" evidence="10">
    <location>
        <position position="48"/>
    </location>
    <ligand>
        <name>Mn(2+)</name>
        <dbReference type="ChEBI" id="CHEBI:29035"/>
        <label>2</label>
    </ligand>
</feature>
<dbReference type="Proteomes" id="UP000635316">
    <property type="component" value="Unassembled WGS sequence"/>
</dbReference>
<feature type="domain" description="Calcineurin-like phosphoesterase" evidence="11">
    <location>
        <begin position="9"/>
        <end position="210"/>
    </location>
</feature>
<dbReference type="InterPro" id="IPR004843">
    <property type="entry name" value="Calcineurin-like_PHP"/>
</dbReference>
<keyword evidence="13" id="KW-1185">Reference proteome</keyword>
<reference evidence="12 13" key="1">
    <citation type="submission" date="2020-12" db="EMBL/GenBank/DDBJ databases">
        <authorList>
            <person name="Lu T."/>
            <person name="Wang Q."/>
            <person name="Han X."/>
        </authorList>
    </citation>
    <scope>NUCLEOTIDE SEQUENCE [LARGE SCALE GENOMIC DNA]</scope>
    <source>
        <strain evidence="12 13">WQ 585</strain>
    </source>
</reference>
<keyword evidence="6 10" id="KW-0378">Hydrolase</keyword>
<evidence type="ECO:0000256" key="2">
    <source>
        <dbReference type="ARBA" id="ARBA00022516"/>
    </source>
</evidence>
<dbReference type="InterPro" id="IPR043461">
    <property type="entry name" value="LpxH-like"/>
</dbReference>
<protein>
    <recommendedName>
        <fullName evidence="10">UDP-2,3-diacylglucosamine hydrolase</fullName>
        <ecNumber evidence="10">3.6.1.54</ecNumber>
    </recommendedName>
    <alternativeName>
        <fullName evidence="10">UDP-2,3-diacylglucosamine diphosphatase</fullName>
    </alternativeName>
</protein>
<evidence type="ECO:0000256" key="1">
    <source>
        <dbReference type="ARBA" id="ARBA00022475"/>
    </source>
</evidence>
<keyword evidence="1 10" id="KW-1003">Cell membrane</keyword>
<feature type="binding site" evidence="10">
    <location>
        <position position="206"/>
    </location>
    <ligand>
        <name>substrate</name>
    </ligand>
</feature>
<feature type="binding site" evidence="10">
    <location>
        <begin position="89"/>
        <end position="90"/>
    </location>
    <ligand>
        <name>substrate</name>
    </ligand>
</feature>
<dbReference type="CDD" id="cd07398">
    <property type="entry name" value="MPP_YbbF-LpxH"/>
    <property type="match status" value="1"/>
</dbReference>
<evidence type="ECO:0000256" key="4">
    <source>
        <dbReference type="ARBA" id="ARBA00022556"/>
    </source>
</evidence>
<keyword evidence="5 10" id="KW-0479">Metal-binding</keyword>
<sequence length="260" mass="29627">MNKLSLDGTFWLASDIHLGEHIPKTRQAFYAFLASARAHANALVLAGDIFDFWAGDDIALTSSEPWLQEALNQLKQTAAQIPLYLMHGNRDFLIRDTLARQVNATLLADTVMIKSVAGPIRLSHGDEYCTDDPAYQRFRKIVHNRFIQATFLALPRRLRHRIANHIRNKSRNSHQYKNNTMMDVSVAAIEQAFLEDPQVRTLIHGHTHKPGHHTSILNGTTYERWVLPDWEYDQAPVRGGYIEIKKSGVCLHRFELPANA</sequence>
<comment type="catalytic activity">
    <reaction evidence="10">
        <text>UDP-2-N,3-O-bis[(3R)-3-hydroxytetradecanoyl]-alpha-D-glucosamine + H2O = 2-N,3-O-bis[(3R)-3-hydroxytetradecanoyl]-alpha-D-glucosaminyl 1-phosphate + UMP + 2 H(+)</text>
        <dbReference type="Rhea" id="RHEA:25213"/>
        <dbReference type="ChEBI" id="CHEBI:15377"/>
        <dbReference type="ChEBI" id="CHEBI:15378"/>
        <dbReference type="ChEBI" id="CHEBI:57865"/>
        <dbReference type="ChEBI" id="CHEBI:57957"/>
        <dbReference type="ChEBI" id="CHEBI:78847"/>
        <dbReference type="EC" id="3.6.1.54"/>
    </reaction>
</comment>
<comment type="similarity">
    <text evidence="10">Belongs to the LpxH family.</text>
</comment>
<keyword evidence="2 10" id="KW-0444">Lipid biosynthesis</keyword>
<dbReference type="PANTHER" id="PTHR34990:SF1">
    <property type="entry name" value="UDP-2,3-DIACYLGLUCOSAMINE HYDROLASE"/>
    <property type="match status" value="1"/>
</dbReference>
<feature type="binding site" evidence="10">
    <location>
        <position position="208"/>
    </location>
    <ligand>
        <name>Mn(2+)</name>
        <dbReference type="ChEBI" id="CHEBI:29035"/>
        <label>1</label>
    </ligand>
</feature>
<dbReference type="Pfam" id="PF00149">
    <property type="entry name" value="Metallophos"/>
    <property type="match status" value="1"/>
</dbReference>
<gene>
    <name evidence="10" type="primary">lpxH</name>
    <name evidence="12" type="ORF">JHL22_00440</name>
</gene>
<comment type="pathway">
    <text evidence="10">Glycolipid biosynthesis; lipid IV(A) biosynthesis; lipid IV(A) from (3R)-3-hydroxytetradecanoyl-[acyl-carrier-protein] and UDP-N-acetyl-alpha-D-glucosamine: step 4/6.</text>
</comment>
<name>A0ABS1EDZ2_9BURK</name>
<dbReference type="InterPro" id="IPR029052">
    <property type="entry name" value="Metallo-depent_PP-like"/>
</dbReference>
<feature type="binding site" evidence="10">
    <location>
        <position position="132"/>
    </location>
    <ligand>
        <name>substrate</name>
    </ligand>
</feature>
<comment type="subcellular location">
    <subcellularLocation>
        <location evidence="10">Cell inner membrane</location>
        <topology evidence="10">Peripheral membrane protein</topology>
        <orientation evidence="10">Cytoplasmic side</orientation>
    </subcellularLocation>
</comment>
<feature type="binding site" evidence="10">
    <location>
        <position position="170"/>
    </location>
    <ligand>
        <name>substrate</name>
    </ligand>
</feature>
<dbReference type="HAMAP" id="MF_00575">
    <property type="entry name" value="LpxH"/>
    <property type="match status" value="1"/>
</dbReference>
<dbReference type="NCBIfam" id="TIGR01854">
    <property type="entry name" value="lipid_A_lpxH"/>
    <property type="match status" value="1"/>
</dbReference>
<keyword evidence="7 10" id="KW-0443">Lipid metabolism</keyword>
<feature type="binding site" evidence="10">
    <location>
        <position position="15"/>
    </location>
    <ligand>
        <name>Mn(2+)</name>
        <dbReference type="ChEBI" id="CHEBI:29035"/>
        <label>1</label>
    </ligand>
</feature>
<evidence type="ECO:0000256" key="10">
    <source>
        <dbReference type="HAMAP-Rule" id="MF_00575"/>
    </source>
</evidence>
<evidence type="ECO:0000256" key="8">
    <source>
        <dbReference type="ARBA" id="ARBA00023136"/>
    </source>
</evidence>
<keyword evidence="3 10" id="KW-0997">Cell inner membrane</keyword>